<keyword evidence="3" id="KW-1185">Reference proteome</keyword>
<feature type="region of interest" description="Disordered" evidence="1">
    <location>
        <begin position="194"/>
        <end position="223"/>
    </location>
</feature>
<comment type="caution">
    <text evidence="2">The sequence shown here is derived from an EMBL/GenBank/DDBJ whole genome shotgun (WGS) entry which is preliminary data.</text>
</comment>
<feature type="compositionally biased region" description="Low complexity" evidence="1">
    <location>
        <begin position="7"/>
        <end position="18"/>
    </location>
</feature>
<feature type="compositionally biased region" description="Basic and acidic residues" evidence="1">
    <location>
        <begin position="259"/>
        <end position="270"/>
    </location>
</feature>
<protein>
    <submittedName>
        <fullName evidence="2">Uncharacterized protein</fullName>
    </submittedName>
</protein>
<feature type="region of interest" description="Disordered" evidence="1">
    <location>
        <begin position="245"/>
        <end position="309"/>
    </location>
</feature>
<dbReference type="EMBL" id="CAJGYO010000003">
    <property type="protein sequence ID" value="CAD6220543.1"/>
    <property type="molecule type" value="Genomic_DNA"/>
</dbReference>
<dbReference type="PANTHER" id="PTHR33144:SF46">
    <property type="entry name" value="OS04G0610000 PROTEIN"/>
    <property type="match status" value="1"/>
</dbReference>
<organism evidence="2 3">
    <name type="scientific">Miscanthus lutarioriparius</name>
    <dbReference type="NCBI Taxonomy" id="422564"/>
    <lineage>
        <taxon>Eukaryota</taxon>
        <taxon>Viridiplantae</taxon>
        <taxon>Streptophyta</taxon>
        <taxon>Embryophyta</taxon>
        <taxon>Tracheophyta</taxon>
        <taxon>Spermatophyta</taxon>
        <taxon>Magnoliopsida</taxon>
        <taxon>Liliopsida</taxon>
        <taxon>Poales</taxon>
        <taxon>Poaceae</taxon>
        <taxon>PACMAD clade</taxon>
        <taxon>Panicoideae</taxon>
        <taxon>Andropogonodae</taxon>
        <taxon>Andropogoneae</taxon>
        <taxon>Saccharinae</taxon>
        <taxon>Miscanthus</taxon>
    </lineage>
</organism>
<feature type="compositionally biased region" description="Polar residues" evidence="1">
    <location>
        <begin position="294"/>
        <end position="303"/>
    </location>
</feature>
<accession>A0A811NGE2</accession>
<feature type="region of interest" description="Disordered" evidence="1">
    <location>
        <begin position="1"/>
        <end position="23"/>
    </location>
</feature>
<feature type="region of interest" description="Disordered" evidence="1">
    <location>
        <begin position="322"/>
        <end position="345"/>
    </location>
</feature>
<evidence type="ECO:0000313" key="2">
    <source>
        <dbReference type="EMBL" id="CAD6220543.1"/>
    </source>
</evidence>
<reference evidence="2" key="1">
    <citation type="submission" date="2020-10" db="EMBL/GenBank/DDBJ databases">
        <authorList>
            <person name="Han B."/>
            <person name="Lu T."/>
            <person name="Zhao Q."/>
            <person name="Huang X."/>
            <person name="Zhao Y."/>
        </authorList>
    </citation>
    <scope>NUCLEOTIDE SEQUENCE</scope>
</reference>
<feature type="compositionally biased region" description="Polar residues" evidence="1">
    <location>
        <begin position="249"/>
        <end position="258"/>
    </location>
</feature>
<name>A0A811NGE2_9POAL</name>
<evidence type="ECO:0000256" key="1">
    <source>
        <dbReference type="SAM" id="MobiDB-lite"/>
    </source>
</evidence>
<proteinExistence type="predicted"/>
<gene>
    <name evidence="2" type="ORF">NCGR_LOCUS14008</name>
</gene>
<dbReference type="AlphaFoldDB" id="A0A811NGE2"/>
<dbReference type="OrthoDB" id="772075at2759"/>
<dbReference type="Proteomes" id="UP000604825">
    <property type="component" value="Unassembled WGS sequence"/>
</dbReference>
<sequence length="653" mass="73715">MPPPRAAHPARPGAAPHRGAPRRAAVRGVRGAAERAAGARALRVPGTGKGCQEYPDSAVCLGHIQGHPDNQLVHVKRLQVRCRNKQSLSEYPNTGNDICIDMSNEINEMHCHRTKVLVAAKTVSTKWRQVESLNYATYQADAQQSYHSVHAEHTDHAIHVGEARNESLSHAIHRSMGHIELIKEKTVVRHTNRVPGTTVCPTPGKTGPPKLHSPTEQGPEHCNDSIQTEEAETEMGQLTARLAHKSTKRNLTPSSNNGSEHRCSSEKVSHDSSNSLRQHNMPHRSSNEADNHHATTQSASSIPDMSDPESFARHYCKIRPPEVRRALERSPNLGNAGGKEKKRRGRGPTLCLKVWTMPEGERIPVSFNDLGQPVGIEAVTLSSFLGQLARDVTLAPLTYTDWRHFPKKNKNAMWHLVNLFPVLRWLPQFKFIIPPIGEIWVMQALGKKWKDWKGILKHERYDVHETDEERLADRDPRVPEEQWKLLVAYWGTEKAKLLLCYRLQVLDLEILNDTNLFIDTELDQRVMHGYRRRSGKSDQIWRADIYILIPKDGNGDLAKQQVEPFGKMAAKVSLRQVQEAKHKAEEPATLRKKMLEMEENNRKSQGKDDSILVLRTNISEHCPQHPAASSRLQPLSYCWSGQAPRTDPVLRSR</sequence>
<evidence type="ECO:0000313" key="3">
    <source>
        <dbReference type="Proteomes" id="UP000604825"/>
    </source>
</evidence>
<dbReference type="PANTHER" id="PTHR33144">
    <property type="entry name" value="OS10G0409366 PROTEIN-RELATED"/>
    <property type="match status" value="1"/>
</dbReference>